<keyword evidence="3" id="KW-1185">Reference proteome</keyword>
<evidence type="ECO:0008006" key="4">
    <source>
        <dbReference type="Google" id="ProtNLM"/>
    </source>
</evidence>
<reference evidence="1" key="3">
    <citation type="submission" date="2018-07" db="EMBL/GenBank/DDBJ databases">
        <title>WGS assembly of Glycine max.</title>
        <authorList>
            <person name="Schmutz J."/>
            <person name="Cannon S."/>
            <person name="Schlueter J."/>
            <person name="Ma J."/>
            <person name="Mitros T."/>
            <person name="Nelson W."/>
            <person name="Hyten D."/>
            <person name="Song Q."/>
            <person name="Thelen J."/>
            <person name="Cheng J."/>
            <person name="Xu D."/>
            <person name="Hellsten U."/>
            <person name="May G."/>
            <person name="Yu Y."/>
            <person name="Sakurai T."/>
            <person name="Umezawa T."/>
            <person name="Bhattacharyya M."/>
            <person name="Sandhu D."/>
            <person name="Valliyodan B."/>
            <person name="Lindquist E."/>
            <person name="Peto M."/>
            <person name="Grant D."/>
            <person name="Shu S."/>
            <person name="Goodstein D."/>
            <person name="Barry K."/>
            <person name="Futrell-Griggs M."/>
            <person name="Abernathy B."/>
            <person name="Du J."/>
            <person name="Tian Z."/>
            <person name="Zhu L."/>
            <person name="Gill N."/>
            <person name="Joshi T."/>
            <person name="Libault M."/>
            <person name="Sethuraman A."/>
            <person name="Zhang X."/>
            <person name="Shinozaki K."/>
            <person name="Nguyen H."/>
            <person name="Wing R."/>
            <person name="Cregan P."/>
            <person name="Specht J."/>
            <person name="Grimwood J."/>
            <person name="Rokhsar D."/>
            <person name="Stacey G."/>
            <person name="Shoemaker R."/>
            <person name="Jackson S."/>
        </authorList>
    </citation>
    <scope>NUCLEOTIDE SEQUENCE</scope>
    <source>
        <tissue evidence="1">Callus</tissue>
    </source>
</reference>
<dbReference type="EMBL" id="CM000839">
    <property type="protein sequence ID" value="KRH53128.1"/>
    <property type="molecule type" value="Genomic_DNA"/>
</dbReference>
<reference evidence="1 2" key="1">
    <citation type="journal article" date="2010" name="Nature">
        <title>Genome sequence of the palaeopolyploid soybean.</title>
        <authorList>
            <person name="Schmutz J."/>
            <person name="Cannon S.B."/>
            <person name="Schlueter J."/>
            <person name="Ma J."/>
            <person name="Mitros T."/>
            <person name="Nelson W."/>
            <person name="Hyten D.L."/>
            <person name="Song Q."/>
            <person name="Thelen J.J."/>
            <person name="Cheng J."/>
            <person name="Xu D."/>
            <person name="Hellsten U."/>
            <person name="May G.D."/>
            <person name="Yu Y."/>
            <person name="Sakurai T."/>
            <person name="Umezawa T."/>
            <person name="Bhattacharyya M.K."/>
            <person name="Sandhu D."/>
            <person name="Valliyodan B."/>
            <person name="Lindquist E."/>
            <person name="Peto M."/>
            <person name="Grant D."/>
            <person name="Shu S."/>
            <person name="Goodstein D."/>
            <person name="Barry K."/>
            <person name="Futrell-Griggs M."/>
            <person name="Abernathy B."/>
            <person name="Du J."/>
            <person name="Tian Z."/>
            <person name="Zhu L."/>
            <person name="Gill N."/>
            <person name="Joshi T."/>
            <person name="Libault M."/>
            <person name="Sethuraman A."/>
            <person name="Zhang X.-C."/>
            <person name="Shinozaki K."/>
            <person name="Nguyen H.T."/>
            <person name="Wing R.A."/>
            <person name="Cregan P."/>
            <person name="Specht J."/>
            <person name="Grimwood J."/>
            <person name="Rokhsar D."/>
            <person name="Stacey G."/>
            <person name="Shoemaker R.C."/>
            <person name="Jackson S.A."/>
        </authorList>
    </citation>
    <scope>NUCLEOTIDE SEQUENCE</scope>
    <source>
        <strain evidence="2">cv. Williams 82</strain>
        <tissue evidence="1">Callus</tissue>
    </source>
</reference>
<dbReference type="EnsemblPlants" id="KRH53128">
    <property type="protein sequence ID" value="KRH53128"/>
    <property type="gene ID" value="GLYMA_06G106600"/>
</dbReference>
<reference evidence="2" key="2">
    <citation type="submission" date="2018-02" db="UniProtKB">
        <authorList>
            <consortium name="EnsemblPlants"/>
        </authorList>
    </citation>
    <scope>IDENTIFICATION</scope>
    <source>
        <strain evidence="2">Williams 82</strain>
    </source>
</reference>
<organism evidence="1">
    <name type="scientific">Glycine max</name>
    <name type="common">Soybean</name>
    <name type="synonym">Glycine hispida</name>
    <dbReference type="NCBI Taxonomy" id="3847"/>
    <lineage>
        <taxon>Eukaryota</taxon>
        <taxon>Viridiplantae</taxon>
        <taxon>Streptophyta</taxon>
        <taxon>Embryophyta</taxon>
        <taxon>Tracheophyta</taxon>
        <taxon>Spermatophyta</taxon>
        <taxon>Magnoliopsida</taxon>
        <taxon>eudicotyledons</taxon>
        <taxon>Gunneridae</taxon>
        <taxon>Pentapetalae</taxon>
        <taxon>rosids</taxon>
        <taxon>fabids</taxon>
        <taxon>Fabales</taxon>
        <taxon>Fabaceae</taxon>
        <taxon>Papilionoideae</taxon>
        <taxon>50 kb inversion clade</taxon>
        <taxon>NPAAA clade</taxon>
        <taxon>indigoferoid/millettioid clade</taxon>
        <taxon>Phaseoleae</taxon>
        <taxon>Glycine</taxon>
        <taxon>Glycine subgen. Soja</taxon>
    </lineage>
</organism>
<name>A0A0R0JK68_SOYBN</name>
<dbReference type="AlphaFoldDB" id="A0A0R0JK68"/>
<dbReference type="Proteomes" id="UP000008827">
    <property type="component" value="Chromosome 6"/>
</dbReference>
<evidence type="ECO:0000313" key="2">
    <source>
        <dbReference type="EnsemblPlants" id="KRH53128"/>
    </source>
</evidence>
<gene>
    <name evidence="1" type="ORF">GLYMA_06G106600</name>
</gene>
<accession>A0A0R0JK68</accession>
<evidence type="ECO:0000313" key="1">
    <source>
        <dbReference type="EMBL" id="KRH53128.1"/>
    </source>
</evidence>
<evidence type="ECO:0000313" key="3">
    <source>
        <dbReference type="Proteomes" id="UP000008827"/>
    </source>
</evidence>
<dbReference type="Gramene" id="KRH53128">
    <property type="protein sequence ID" value="KRH53128"/>
    <property type="gene ID" value="GLYMA_06G106600"/>
</dbReference>
<sequence length="111" mass="13067">MKAVWKLKVLPNINFLWCSLDQSVTTFVNIILWEPIRLSKLDGSSCGVRWYIWMIWKTRNDIILNSYEFHLQKLPQGVLFHSWSWVKAYDDSFCYSFSQWCLNTGAGILGV</sequence>
<dbReference type="InParanoid" id="A0A0R0JK68"/>
<proteinExistence type="predicted"/>
<protein>
    <recommendedName>
        <fullName evidence="4">Reverse transcriptase zinc-binding domain-containing protein</fullName>
    </recommendedName>
</protein>